<keyword evidence="2 5" id="KW-0812">Transmembrane</keyword>
<sequence length="111" mass="12127">MNDMNSGLGVDAITCAGDDADDIRPRVHKVLHGTEAHQLTWFQRLSALVIVLSIVFAIFTTEPAISSSLGAIGPAFELAFITFFATEYGLRLWAAEPIRATQMCWGVFGMH</sequence>
<evidence type="ECO:0000256" key="4">
    <source>
        <dbReference type="ARBA" id="ARBA00023136"/>
    </source>
</evidence>
<comment type="subcellular location">
    <subcellularLocation>
        <location evidence="1">Membrane</location>
        <topology evidence="1">Multi-pass membrane protein</topology>
    </subcellularLocation>
</comment>
<gene>
    <name evidence="6" type="ORF">IU514_12365</name>
</gene>
<feature type="transmembrane region" description="Helical" evidence="5">
    <location>
        <begin position="41"/>
        <end position="59"/>
    </location>
</feature>
<reference evidence="6 7" key="1">
    <citation type="submission" date="2020-11" db="EMBL/GenBank/DDBJ databases">
        <title>Draft Genome Sequence and Secondary Metabolite Biosynthetic Potential of the Lysobacter niastensis Type strain DSM 18481.</title>
        <authorList>
            <person name="Turrini P."/>
            <person name="Artuso I."/>
            <person name="Tescari M."/>
            <person name="Lugli G.A."/>
            <person name="Frangipani E."/>
            <person name="Ventura M."/>
            <person name="Visca P."/>
        </authorList>
    </citation>
    <scope>NUCLEOTIDE SEQUENCE [LARGE SCALE GENOMIC DNA]</scope>
    <source>
        <strain evidence="6 7">DSM 18481</strain>
    </source>
</reference>
<accession>A0ABS0B727</accession>
<keyword evidence="7" id="KW-1185">Reference proteome</keyword>
<proteinExistence type="predicted"/>
<evidence type="ECO:0000256" key="2">
    <source>
        <dbReference type="ARBA" id="ARBA00022692"/>
    </source>
</evidence>
<organism evidence="6 7">
    <name type="scientific">Lysobacter niastensis</name>
    <dbReference type="NCBI Taxonomy" id="380629"/>
    <lineage>
        <taxon>Bacteria</taxon>
        <taxon>Pseudomonadati</taxon>
        <taxon>Pseudomonadota</taxon>
        <taxon>Gammaproteobacteria</taxon>
        <taxon>Lysobacterales</taxon>
        <taxon>Lysobacteraceae</taxon>
        <taxon>Lysobacter</taxon>
    </lineage>
</organism>
<dbReference type="RefSeq" id="WP_194931406.1">
    <property type="nucleotide sequence ID" value="NZ_JADLZT010000006.1"/>
</dbReference>
<keyword evidence="3 5" id="KW-1133">Transmembrane helix</keyword>
<evidence type="ECO:0000313" key="6">
    <source>
        <dbReference type="EMBL" id="MBF6024820.1"/>
    </source>
</evidence>
<evidence type="ECO:0000256" key="1">
    <source>
        <dbReference type="ARBA" id="ARBA00004141"/>
    </source>
</evidence>
<dbReference type="InterPro" id="IPR027359">
    <property type="entry name" value="Volt_channel_dom_sf"/>
</dbReference>
<dbReference type="Gene3D" id="1.20.120.350">
    <property type="entry name" value="Voltage-gated potassium channels. Chain C"/>
    <property type="match status" value="1"/>
</dbReference>
<evidence type="ECO:0000313" key="7">
    <source>
        <dbReference type="Proteomes" id="UP001429984"/>
    </source>
</evidence>
<comment type="caution">
    <text evidence="6">The sequence shown here is derived from an EMBL/GenBank/DDBJ whole genome shotgun (WGS) entry which is preliminary data.</text>
</comment>
<protein>
    <submittedName>
        <fullName evidence="6">Uncharacterized protein</fullName>
    </submittedName>
</protein>
<dbReference type="EMBL" id="JADLZT010000006">
    <property type="protein sequence ID" value="MBF6024820.1"/>
    <property type="molecule type" value="Genomic_DNA"/>
</dbReference>
<keyword evidence="4 5" id="KW-0472">Membrane</keyword>
<evidence type="ECO:0000256" key="3">
    <source>
        <dbReference type="ARBA" id="ARBA00022989"/>
    </source>
</evidence>
<name>A0ABS0B727_9GAMM</name>
<evidence type="ECO:0000256" key="5">
    <source>
        <dbReference type="SAM" id="Phobius"/>
    </source>
</evidence>
<dbReference type="Proteomes" id="UP001429984">
    <property type="component" value="Unassembled WGS sequence"/>
</dbReference>
<dbReference type="SUPFAM" id="SSF81324">
    <property type="entry name" value="Voltage-gated potassium channels"/>
    <property type="match status" value="1"/>
</dbReference>